<reference evidence="2 3" key="2">
    <citation type="journal article" date="2014" name="J. Gen. Appl. Microbiol.">
        <title>The early diverging ascomycetous budding yeast Saitoella complicata has three histone deacetylases belonging to the Clr6, Hos2, and Rpd3 lineages.</title>
        <authorList>
            <person name="Nishida H."/>
            <person name="Matsumoto T."/>
            <person name="Kondo S."/>
            <person name="Hamamoto M."/>
            <person name="Yoshikawa H."/>
        </authorList>
    </citation>
    <scope>NUCLEOTIDE SEQUENCE [LARGE SCALE GENOMIC DNA]</scope>
    <source>
        <strain evidence="2 3">NRRL Y-17804</strain>
    </source>
</reference>
<sequence length="113" mass="12556">MTVRAAVDSGITAHVANISDQSNTTNQDTEQRKLPRTPRDSACLVRDGKLLTPAQLGNRYPRGDHNEYGKVHKGPTATRKRQSCPTHSDSGRPMFNCYVLEPHNIGTRKAEEE</sequence>
<organism evidence="2 3">
    <name type="scientific">Saitoella complicata (strain BCRC 22490 / CBS 7301 / JCM 7358 / NBRC 10748 / NRRL Y-17804)</name>
    <dbReference type="NCBI Taxonomy" id="698492"/>
    <lineage>
        <taxon>Eukaryota</taxon>
        <taxon>Fungi</taxon>
        <taxon>Dikarya</taxon>
        <taxon>Ascomycota</taxon>
        <taxon>Taphrinomycotina</taxon>
        <taxon>Taphrinomycotina incertae sedis</taxon>
        <taxon>Saitoella</taxon>
    </lineage>
</organism>
<evidence type="ECO:0000313" key="2">
    <source>
        <dbReference type="EMBL" id="GAO51523.1"/>
    </source>
</evidence>
<protein>
    <submittedName>
        <fullName evidence="2">Uncharacterized protein</fullName>
    </submittedName>
</protein>
<dbReference type="AlphaFoldDB" id="A0A0E9NNZ5"/>
<feature type="compositionally biased region" description="Basic and acidic residues" evidence="1">
    <location>
        <begin position="61"/>
        <end position="70"/>
    </location>
</feature>
<name>A0A0E9NNZ5_SAICN</name>
<feature type="compositionally biased region" description="Polar residues" evidence="1">
    <location>
        <begin position="18"/>
        <end position="28"/>
    </location>
</feature>
<gene>
    <name evidence="2" type="ORF">G7K_5622-t1</name>
</gene>
<accession>A0A0E9NNZ5</accession>
<dbReference type="EMBL" id="BACD03000047">
    <property type="protein sequence ID" value="GAO51523.1"/>
    <property type="molecule type" value="Genomic_DNA"/>
</dbReference>
<reference evidence="2 3" key="1">
    <citation type="journal article" date="2011" name="J. Gen. Appl. Microbiol.">
        <title>Draft genome sequencing of the enigmatic yeast Saitoella complicata.</title>
        <authorList>
            <person name="Nishida H."/>
            <person name="Hamamoto M."/>
            <person name="Sugiyama J."/>
        </authorList>
    </citation>
    <scope>NUCLEOTIDE SEQUENCE [LARGE SCALE GENOMIC DNA]</scope>
    <source>
        <strain evidence="2 3">NRRL Y-17804</strain>
    </source>
</reference>
<feature type="region of interest" description="Disordered" evidence="1">
    <location>
        <begin position="1"/>
        <end position="95"/>
    </location>
</feature>
<feature type="compositionally biased region" description="Basic and acidic residues" evidence="1">
    <location>
        <begin position="29"/>
        <end position="39"/>
    </location>
</feature>
<reference evidence="2 3" key="3">
    <citation type="journal article" date="2015" name="Genome Announc.">
        <title>Draft Genome Sequence of the Archiascomycetous Yeast Saitoella complicata.</title>
        <authorList>
            <person name="Yamauchi K."/>
            <person name="Kondo S."/>
            <person name="Hamamoto M."/>
            <person name="Takahashi Y."/>
            <person name="Ogura Y."/>
            <person name="Hayashi T."/>
            <person name="Nishida H."/>
        </authorList>
    </citation>
    <scope>NUCLEOTIDE SEQUENCE [LARGE SCALE GENOMIC DNA]</scope>
    <source>
        <strain evidence="2 3">NRRL Y-17804</strain>
    </source>
</reference>
<proteinExistence type="predicted"/>
<comment type="caution">
    <text evidence="2">The sequence shown here is derived from an EMBL/GenBank/DDBJ whole genome shotgun (WGS) entry which is preliminary data.</text>
</comment>
<evidence type="ECO:0000313" key="3">
    <source>
        <dbReference type="Proteomes" id="UP000033140"/>
    </source>
</evidence>
<evidence type="ECO:0000256" key="1">
    <source>
        <dbReference type="SAM" id="MobiDB-lite"/>
    </source>
</evidence>
<dbReference type="Proteomes" id="UP000033140">
    <property type="component" value="Unassembled WGS sequence"/>
</dbReference>
<keyword evidence="3" id="KW-1185">Reference proteome</keyword>